<evidence type="ECO:0000313" key="3">
    <source>
        <dbReference type="EMBL" id="MCU6724748.1"/>
    </source>
</evidence>
<dbReference type="Proteomes" id="UP001652338">
    <property type="component" value="Unassembled WGS sequence"/>
</dbReference>
<evidence type="ECO:0008006" key="5">
    <source>
        <dbReference type="Google" id="ProtNLM"/>
    </source>
</evidence>
<dbReference type="SUPFAM" id="SSF69360">
    <property type="entry name" value="Cell wall binding repeat"/>
    <property type="match status" value="1"/>
</dbReference>
<keyword evidence="2" id="KW-0732">Signal</keyword>
<dbReference type="Gene3D" id="3.40.50.1110">
    <property type="entry name" value="SGNH hydrolase"/>
    <property type="match status" value="1"/>
</dbReference>
<accession>A0ABT2SJU6</accession>
<gene>
    <name evidence="3" type="ORF">OCV47_05150</name>
</gene>
<keyword evidence="1" id="KW-0677">Repeat</keyword>
<dbReference type="EMBL" id="JAOQKE010000004">
    <property type="protein sequence ID" value="MCU6724748.1"/>
    <property type="molecule type" value="Genomic_DNA"/>
</dbReference>
<dbReference type="Gene3D" id="2.10.270.10">
    <property type="entry name" value="Cholin Binding"/>
    <property type="match status" value="1"/>
</dbReference>
<dbReference type="Pfam" id="PF19127">
    <property type="entry name" value="Choline_bind_3"/>
    <property type="match status" value="1"/>
</dbReference>
<feature type="signal peptide" evidence="2">
    <location>
        <begin position="1"/>
        <end position="28"/>
    </location>
</feature>
<feature type="chain" id="PRO_5047097320" description="Toxin A" evidence="2">
    <location>
        <begin position="29"/>
        <end position="362"/>
    </location>
</feature>
<dbReference type="InterPro" id="IPR018337">
    <property type="entry name" value="Cell_wall/Cho-bd_repeat"/>
</dbReference>
<comment type="caution">
    <text evidence="3">The sequence shown here is derived from an EMBL/GenBank/DDBJ whole genome shotgun (WGS) entry which is preliminary data.</text>
</comment>
<protein>
    <recommendedName>
        <fullName evidence="5">Toxin A</fullName>
    </recommendedName>
</protein>
<sequence length="362" mass="41051">MKRPRKKLCWLLLFMMLFITGMGSQISAASLENVLKAPKAAAGKLVTDKKGVRYYNSGSKTYTKNKWVKVRGKIYYFTSNGYAKTGWKTYHKKRYYFNKKGKLATGWQTIGRKKYYLWKNKADLSGSAATGKVKMSTGWYYFSGTGVMQTGWNKIGGSWYYFSPVTGKMAVNTTIGNYKVDKNGKRVNAVSDKTTDTAPKKSGKVDYWVGDSRTVGLGISMGISKKCIAKVREGHNWYLTTAEKKLKKELKKNPKATVVLNFGVNDHVNITKYINSYKKLLKAYPEANIYFMSVNPIDSKYTAGYVSNAKINSFNKKLKAAFPQRYIDVNSYLKKKGFKTVDGLHYTAATYKKIYNYVLSKV</sequence>
<dbReference type="SUPFAM" id="SSF52266">
    <property type="entry name" value="SGNH hydrolase"/>
    <property type="match status" value="1"/>
</dbReference>
<evidence type="ECO:0000256" key="1">
    <source>
        <dbReference type="ARBA" id="ARBA00022737"/>
    </source>
</evidence>
<dbReference type="RefSeq" id="WP_262654189.1">
    <property type="nucleotide sequence ID" value="NZ_JAOQKE010000004.1"/>
</dbReference>
<dbReference type="Pfam" id="PF01473">
    <property type="entry name" value="Choline_bind_1"/>
    <property type="match status" value="2"/>
</dbReference>
<proteinExistence type="predicted"/>
<reference evidence="3 4" key="1">
    <citation type="journal article" date="2021" name="ISME Commun">
        <title>Automated analysis of genomic sequences facilitates high-throughput and comprehensive description of bacteria.</title>
        <authorList>
            <person name="Hitch T.C.A."/>
        </authorList>
    </citation>
    <scope>NUCLEOTIDE SEQUENCE [LARGE SCALE GENOMIC DNA]</scope>
    <source>
        <strain evidence="3 4">Sanger_29</strain>
    </source>
</reference>
<dbReference type="InterPro" id="IPR036514">
    <property type="entry name" value="SGNH_hydro_sf"/>
</dbReference>
<keyword evidence="4" id="KW-1185">Reference proteome</keyword>
<evidence type="ECO:0000313" key="4">
    <source>
        <dbReference type="Proteomes" id="UP001652338"/>
    </source>
</evidence>
<organism evidence="3 4">
    <name type="scientific">Muricoprocola aceti</name>
    <dbReference type="NCBI Taxonomy" id="2981772"/>
    <lineage>
        <taxon>Bacteria</taxon>
        <taxon>Bacillati</taxon>
        <taxon>Bacillota</taxon>
        <taxon>Clostridia</taxon>
        <taxon>Lachnospirales</taxon>
        <taxon>Lachnospiraceae</taxon>
        <taxon>Muricoprocola</taxon>
    </lineage>
</organism>
<name>A0ABT2SJU6_9FIRM</name>
<evidence type="ECO:0000256" key="2">
    <source>
        <dbReference type="SAM" id="SignalP"/>
    </source>
</evidence>